<dbReference type="InterPro" id="IPR010980">
    <property type="entry name" value="Cyt_c/b562"/>
</dbReference>
<dbReference type="STRING" id="391936.S7S_16125"/>
<comment type="PTM">
    <text evidence="7">Binds 1 heme group per subunit.</text>
</comment>
<evidence type="ECO:0000313" key="9">
    <source>
        <dbReference type="EMBL" id="AJD49637.1"/>
    </source>
</evidence>
<dbReference type="InterPro" id="IPR015984">
    <property type="entry name" value="Cyt_c_prime_subgr"/>
</dbReference>
<dbReference type="SUPFAM" id="SSF47175">
    <property type="entry name" value="Cytochromes"/>
    <property type="match status" value="1"/>
</dbReference>
<feature type="chain" id="PRO_5002097450" evidence="8">
    <location>
        <begin position="27"/>
        <end position="160"/>
    </location>
</feature>
<evidence type="ECO:0000256" key="7">
    <source>
        <dbReference type="PIRSR" id="PIRSR000027-2"/>
    </source>
</evidence>
<dbReference type="KEGG" id="apac:S7S_16125"/>
<sequence length="160" mass="17032">MNLTFTRTLCALTLGAGMAVALVAQAQSPSAEDQIKFRKAGYSFMSWNMGKIKAQVVDGSVAYDPAQVEAAARAIAGIANSGMGALFGPGTDEDVGDQRTRARPELFQNFPDVATLGNNMNRAADNLLEQAQTGDQAKIRAAFGELGQTCKACHDKYRAR</sequence>
<accession>A0A0B4XTK8</accession>
<keyword evidence="10" id="KW-1185">Reference proteome</keyword>
<dbReference type="HOGENOM" id="CLU_106713_4_0_6"/>
<keyword evidence="5 6" id="KW-0408">Iron</keyword>
<keyword evidence="4" id="KW-0249">Electron transport</keyword>
<evidence type="ECO:0000256" key="6">
    <source>
        <dbReference type="PIRSR" id="PIRSR000027-1"/>
    </source>
</evidence>
<feature type="signal peptide" evidence="8">
    <location>
        <begin position="1"/>
        <end position="26"/>
    </location>
</feature>
<keyword evidence="3 6" id="KW-0479">Metal-binding</keyword>
<gene>
    <name evidence="9" type="ORF">S7S_16125</name>
</gene>
<protein>
    <submittedName>
        <fullName evidence="9">Cytochrome c, class II</fullName>
    </submittedName>
</protein>
<organism evidence="9 10">
    <name type="scientific">Isoalcanivorax pacificus W11-5</name>
    <dbReference type="NCBI Taxonomy" id="391936"/>
    <lineage>
        <taxon>Bacteria</taxon>
        <taxon>Pseudomonadati</taxon>
        <taxon>Pseudomonadota</taxon>
        <taxon>Gammaproteobacteria</taxon>
        <taxon>Oceanospirillales</taxon>
        <taxon>Alcanivoracaceae</taxon>
        <taxon>Isoalcanivorax</taxon>
    </lineage>
</organism>
<evidence type="ECO:0000256" key="3">
    <source>
        <dbReference type="ARBA" id="ARBA00022723"/>
    </source>
</evidence>
<dbReference type="Proteomes" id="UP000006764">
    <property type="component" value="Chromosome"/>
</dbReference>
<dbReference type="PROSITE" id="PS51009">
    <property type="entry name" value="CYTCII"/>
    <property type="match status" value="1"/>
</dbReference>
<keyword evidence="2 7" id="KW-0349">Heme</keyword>
<dbReference type="InterPro" id="IPR002321">
    <property type="entry name" value="Cyt_c_II"/>
</dbReference>
<evidence type="ECO:0000256" key="4">
    <source>
        <dbReference type="ARBA" id="ARBA00022982"/>
    </source>
</evidence>
<proteinExistence type="predicted"/>
<reference evidence="9 10" key="1">
    <citation type="journal article" date="2012" name="J. Bacteriol.">
        <title>Genome sequence of an alkane-degrading bacterium, Alcanivorax pacificus type strain W11-5, isolated from deep sea sediment.</title>
        <authorList>
            <person name="Lai Q."/>
            <person name="Shao Z."/>
        </authorList>
    </citation>
    <scope>NUCLEOTIDE SEQUENCE [LARGE SCALE GENOMIC DNA]</scope>
    <source>
        <strain evidence="9 10">W11-5</strain>
    </source>
</reference>
<dbReference type="RefSeq" id="WP_008733285.1">
    <property type="nucleotide sequence ID" value="NZ_CP004387.1"/>
</dbReference>
<dbReference type="GO" id="GO:0005506">
    <property type="term" value="F:iron ion binding"/>
    <property type="evidence" value="ECO:0007669"/>
    <property type="project" value="InterPro"/>
</dbReference>
<feature type="binding site" description="axial binding residue" evidence="6">
    <location>
        <position position="154"/>
    </location>
    <ligand>
        <name>heme c</name>
        <dbReference type="ChEBI" id="CHEBI:61717"/>
    </ligand>
    <ligandPart>
        <name>Fe</name>
        <dbReference type="ChEBI" id="CHEBI:18248"/>
    </ligandPart>
</feature>
<dbReference type="AlphaFoldDB" id="A0A0B4XTK8"/>
<dbReference type="PRINTS" id="PR00608">
    <property type="entry name" value="CYTCHROMECII"/>
</dbReference>
<dbReference type="PIRSF" id="PIRSF000027">
    <property type="entry name" value="Cytc_c_prime"/>
    <property type="match status" value="1"/>
</dbReference>
<evidence type="ECO:0000313" key="10">
    <source>
        <dbReference type="Proteomes" id="UP000006764"/>
    </source>
</evidence>
<evidence type="ECO:0000256" key="5">
    <source>
        <dbReference type="ARBA" id="ARBA00023004"/>
    </source>
</evidence>
<dbReference type="InterPro" id="IPR012127">
    <property type="entry name" value="Cyt_c_prime"/>
</dbReference>
<dbReference type="EMBL" id="CP004387">
    <property type="protein sequence ID" value="AJD49637.1"/>
    <property type="molecule type" value="Genomic_DNA"/>
</dbReference>
<dbReference type="GO" id="GO:0022900">
    <property type="term" value="P:electron transport chain"/>
    <property type="evidence" value="ECO:0007669"/>
    <property type="project" value="InterPro"/>
</dbReference>
<evidence type="ECO:0000256" key="8">
    <source>
        <dbReference type="SAM" id="SignalP"/>
    </source>
</evidence>
<name>A0A0B4XTK8_9GAMM</name>
<dbReference type="Pfam" id="PF01322">
    <property type="entry name" value="Cytochrom_C_2"/>
    <property type="match status" value="1"/>
</dbReference>
<feature type="binding site" description="covalent" evidence="7">
    <location>
        <position position="150"/>
    </location>
    <ligand>
        <name>heme c</name>
        <dbReference type="ChEBI" id="CHEBI:61717"/>
    </ligand>
</feature>
<dbReference type="GO" id="GO:0042597">
    <property type="term" value="C:periplasmic space"/>
    <property type="evidence" value="ECO:0007669"/>
    <property type="project" value="InterPro"/>
</dbReference>
<keyword evidence="1" id="KW-0813">Transport</keyword>
<dbReference type="Gene3D" id="1.20.120.10">
    <property type="entry name" value="Cytochrome c/b562"/>
    <property type="match status" value="1"/>
</dbReference>
<keyword evidence="8" id="KW-0732">Signal</keyword>
<feature type="binding site" description="covalent" evidence="7">
    <location>
        <position position="153"/>
    </location>
    <ligand>
        <name>heme c</name>
        <dbReference type="ChEBI" id="CHEBI:61717"/>
    </ligand>
</feature>
<dbReference type="GO" id="GO:0009055">
    <property type="term" value="F:electron transfer activity"/>
    <property type="evidence" value="ECO:0007669"/>
    <property type="project" value="InterPro"/>
</dbReference>
<evidence type="ECO:0000256" key="1">
    <source>
        <dbReference type="ARBA" id="ARBA00022448"/>
    </source>
</evidence>
<evidence type="ECO:0000256" key="2">
    <source>
        <dbReference type="ARBA" id="ARBA00022617"/>
    </source>
</evidence>
<dbReference type="GO" id="GO:0020037">
    <property type="term" value="F:heme binding"/>
    <property type="evidence" value="ECO:0007669"/>
    <property type="project" value="InterPro"/>
</dbReference>